<dbReference type="Proteomes" id="UP000472260">
    <property type="component" value="Unassembled WGS sequence"/>
</dbReference>
<dbReference type="AlphaFoldDB" id="A0A671N4S5"/>
<evidence type="ECO:0000259" key="2">
    <source>
        <dbReference type="SMART" id="SM00199"/>
    </source>
</evidence>
<dbReference type="InterPro" id="IPR001811">
    <property type="entry name" value="Chemokine_IL8-like_dom"/>
</dbReference>
<dbReference type="InterPro" id="IPR039809">
    <property type="entry name" value="Chemokine_b/g/d"/>
</dbReference>
<feature type="domain" description="Chemokine interleukin-8-like" evidence="2">
    <location>
        <begin position="23"/>
        <end position="88"/>
    </location>
</feature>
<evidence type="ECO:0000313" key="3">
    <source>
        <dbReference type="Ensembl" id="ENSSANP00000037966.1"/>
    </source>
</evidence>
<dbReference type="PANTHER" id="PTHR12015:SF108">
    <property type="entry name" value="C-C MOTIF CHEMOKINE 20"/>
    <property type="match status" value="1"/>
</dbReference>
<dbReference type="SUPFAM" id="SSF54117">
    <property type="entry name" value="Interleukin 8-like chemokines"/>
    <property type="match status" value="1"/>
</dbReference>
<dbReference type="GO" id="GO:0005615">
    <property type="term" value="C:extracellular space"/>
    <property type="evidence" value="ECO:0007669"/>
    <property type="project" value="UniProtKB-KW"/>
</dbReference>
<dbReference type="Pfam" id="PF00048">
    <property type="entry name" value="IL8"/>
    <property type="match status" value="1"/>
</dbReference>
<name>A0A671N4S5_9TELE</name>
<sequence>GTFLKQLVSTAVSFCHAETNQRPSACCLQTSKNRIPINRVLSYTVQKAGVFIVVCYKCQDVVILLTVGRKIRCFDPDSEWIKDIMRMVDQKTRTKQNSDPKA</sequence>
<reference evidence="3" key="2">
    <citation type="submission" date="2025-09" db="UniProtKB">
        <authorList>
            <consortium name="Ensembl"/>
        </authorList>
    </citation>
    <scope>IDENTIFICATION</scope>
</reference>
<keyword evidence="1" id="KW-0202">Cytokine</keyword>
<dbReference type="Gene3D" id="2.40.50.40">
    <property type="match status" value="1"/>
</dbReference>
<evidence type="ECO:0000313" key="4">
    <source>
        <dbReference type="Proteomes" id="UP000472260"/>
    </source>
</evidence>
<proteinExistence type="predicted"/>
<keyword evidence="4" id="KW-1185">Reference proteome</keyword>
<protein>
    <recommendedName>
        <fullName evidence="2">Chemokine interleukin-8-like domain-containing protein</fullName>
    </recommendedName>
</protein>
<dbReference type="GO" id="GO:0008009">
    <property type="term" value="F:chemokine activity"/>
    <property type="evidence" value="ECO:0007669"/>
    <property type="project" value="InterPro"/>
</dbReference>
<evidence type="ECO:0000256" key="1">
    <source>
        <dbReference type="ARBA" id="ARBA00022514"/>
    </source>
</evidence>
<dbReference type="PANTHER" id="PTHR12015">
    <property type="entry name" value="SMALL INDUCIBLE CYTOKINE A"/>
    <property type="match status" value="1"/>
</dbReference>
<dbReference type="InterPro" id="IPR036048">
    <property type="entry name" value="Interleukin_8-like_sf"/>
</dbReference>
<dbReference type="GO" id="GO:0006955">
    <property type="term" value="P:immune response"/>
    <property type="evidence" value="ECO:0007669"/>
    <property type="project" value="InterPro"/>
</dbReference>
<dbReference type="SMART" id="SM00199">
    <property type="entry name" value="SCY"/>
    <property type="match status" value="1"/>
</dbReference>
<reference evidence="3" key="1">
    <citation type="submission" date="2025-08" db="UniProtKB">
        <authorList>
            <consortium name="Ensembl"/>
        </authorList>
    </citation>
    <scope>IDENTIFICATION</scope>
</reference>
<dbReference type="Ensembl" id="ENSSANT00000040406.1">
    <property type="protein sequence ID" value="ENSSANP00000037966.1"/>
    <property type="gene ID" value="ENSSANG00000019336.1"/>
</dbReference>
<accession>A0A671N4S5</accession>
<organism evidence="3 4">
    <name type="scientific">Sinocyclocheilus anshuiensis</name>
    <dbReference type="NCBI Taxonomy" id="1608454"/>
    <lineage>
        <taxon>Eukaryota</taxon>
        <taxon>Metazoa</taxon>
        <taxon>Chordata</taxon>
        <taxon>Craniata</taxon>
        <taxon>Vertebrata</taxon>
        <taxon>Euteleostomi</taxon>
        <taxon>Actinopterygii</taxon>
        <taxon>Neopterygii</taxon>
        <taxon>Teleostei</taxon>
        <taxon>Ostariophysi</taxon>
        <taxon>Cypriniformes</taxon>
        <taxon>Cyprinidae</taxon>
        <taxon>Cyprininae</taxon>
        <taxon>Sinocyclocheilus</taxon>
    </lineage>
</organism>